<gene>
    <name evidence="1" type="ORF">NCTC12204_02795</name>
</gene>
<evidence type="ECO:0000313" key="2">
    <source>
        <dbReference type="Proteomes" id="UP000352698"/>
    </source>
</evidence>
<sequence length="57" mass="6709">MGLFFSTYRVEHNTGLFFSNWVTVLRNVDFKEAESYVRDKTSGLLGESKNKYRIVKE</sequence>
<reference evidence="1 2" key="1">
    <citation type="submission" date="2019-05" db="EMBL/GenBank/DDBJ databases">
        <authorList>
            <consortium name="Pathogen Informatics"/>
        </authorList>
    </citation>
    <scope>NUCLEOTIDE SEQUENCE [LARGE SCALE GENOMIC DNA]</scope>
    <source>
        <strain evidence="1 2">NCTC12204</strain>
    </source>
</reference>
<dbReference type="EMBL" id="CABEEP010000003">
    <property type="protein sequence ID" value="VTQ74140.1"/>
    <property type="molecule type" value="Genomic_DNA"/>
</dbReference>
<organism evidence="1 2">
    <name type="scientific">Enterococcus hirae</name>
    <dbReference type="NCBI Taxonomy" id="1354"/>
    <lineage>
        <taxon>Bacteria</taxon>
        <taxon>Bacillati</taxon>
        <taxon>Bacillota</taxon>
        <taxon>Bacilli</taxon>
        <taxon>Lactobacillales</taxon>
        <taxon>Enterococcaceae</taxon>
        <taxon>Enterococcus</taxon>
    </lineage>
</organism>
<accession>A0A7Z9AWI9</accession>
<evidence type="ECO:0000313" key="1">
    <source>
        <dbReference type="EMBL" id="VTQ74140.1"/>
    </source>
</evidence>
<comment type="caution">
    <text evidence="1">The sequence shown here is derived from an EMBL/GenBank/DDBJ whole genome shotgun (WGS) entry which is preliminary data.</text>
</comment>
<protein>
    <submittedName>
        <fullName evidence="1">Uncharacterized protein</fullName>
    </submittedName>
</protein>
<name>A0A7Z9AWI9_ENTHR</name>
<proteinExistence type="predicted"/>
<dbReference type="RefSeq" id="WP_010738563.1">
    <property type="nucleotide sequence ID" value="NZ_CABEEP010000003.1"/>
</dbReference>
<dbReference type="Proteomes" id="UP000352698">
    <property type="component" value="Unassembled WGS sequence"/>
</dbReference>
<dbReference type="AlphaFoldDB" id="A0A7Z9AWI9"/>